<evidence type="ECO:0008006" key="3">
    <source>
        <dbReference type="Google" id="ProtNLM"/>
    </source>
</evidence>
<dbReference type="GO" id="GO:0008476">
    <property type="term" value="F:protein-tyrosine sulfotransferase activity"/>
    <property type="evidence" value="ECO:0007669"/>
    <property type="project" value="InterPro"/>
</dbReference>
<dbReference type="AlphaFoldDB" id="A0A381U1J8"/>
<protein>
    <recommendedName>
        <fullName evidence="3">Sulfotransferase domain-containing protein</fullName>
    </recommendedName>
</protein>
<name>A0A381U1J8_9ZZZZ</name>
<dbReference type="Pfam" id="PF13469">
    <property type="entry name" value="Sulfotransfer_3"/>
    <property type="match status" value="1"/>
</dbReference>
<dbReference type="PANTHER" id="PTHR12788:SF10">
    <property type="entry name" value="PROTEIN-TYROSINE SULFOTRANSFERASE"/>
    <property type="match status" value="1"/>
</dbReference>
<keyword evidence="1" id="KW-0808">Transferase</keyword>
<evidence type="ECO:0000313" key="2">
    <source>
        <dbReference type="EMBL" id="SVA21989.1"/>
    </source>
</evidence>
<evidence type="ECO:0000256" key="1">
    <source>
        <dbReference type="ARBA" id="ARBA00022679"/>
    </source>
</evidence>
<proteinExistence type="predicted"/>
<dbReference type="Gene3D" id="3.40.50.300">
    <property type="entry name" value="P-loop containing nucleotide triphosphate hydrolases"/>
    <property type="match status" value="1"/>
</dbReference>
<organism evidence="2">
    <name type="scientific">marine metagenome</name>
    <dbReference type="NCBI Taxonomy" id="408172"/>
    <lineage>
        <taxon>unclassified sequences</taxon>
        <taxon>metagenomes</taxon>
        <taxon>ecological metagenomes</taxon>
    </lineage>
</organism>
<accession>A0A381U1J8</accession>
<sequence>MASSLFIHKVYNRLKSFQRPFYSRYPVTNDSANLSCTPFFIIGSGRSGNTLLRTILTGNSDLSIPPESYRLPFAIKRFHIHNNRDWKEIVTEVLDEFYSCREFYTWEINLDEVRDRLMNIDESKRTLSNIFDELYCAYSRKHAPGSRIWGDKTPLNTLYLDWIGSVYPNSKFIHIIRDGRDVADSYLRMKRYQKLEEAARRWNTSINLARSFGSKRGDDYMEMRYEEMVTDTEPVIREACSFLGIDYSPGMLEHTSRVDKLGDTDKAHHSNLTKPINSESVGKWKKNFSGSEQKEVNRLLHQNLLSLGYVD</sequence>
<dbReference type="EMBL" id="UINC01005543">
    <property type="protein sequence ID" value="SVA21989.1"/>
    <property type="molecule type" value="Genomic_DNA"/>
</dbReference>
<dbReference type="SUPFAM" id="SSF52540">
    <property type="entry name" value="P-loop containing nucleoside triphosphate hydrolases"/>
    <property type="match status" value="1"/>
</dbReference>
<reference evidence="2" key="1">
    <citation type="submission" date="2018-05" db="EMBL/GenBank/DDBJ databases">
        <authorList>
            <person name="Lanie J.A."/>
            <person name="Ng W.-L."/>
            <person name="Kazmierczak K.M."/>
            <person name="Andrzejewski T.M."/>
            <person name="Davidsen T.M."/>
            <person name="Wayne K.J."/>
            <person name="Tettelin H."/>
            <person name="Glass J.I."/>
            <person name="Rusch D."/>
            <person name="Podicherti R."/>
            <person name="Tsui H.-C.T."/>
            <person name="Winkler M.E."/>
        </authorList>
    </citation>
    <scope>NUCLEOTIDE SEQUENCE</scope>
</reference>
<dbReference type="InterPro" id="IPR027417">
    <property type="entry name" value="P-loop_NTPase"/>
</dbReference>
<dbReference type="GO" id="GO:0005794">
    <property type="term" value="C:Golgi apparatus"/>
    <property type="evidence" value="ECO:0007669"/>
    <property type="project" value="TreeGrafter"/>
</dbReference>
<dbReference type="PANTHER" id="PTHR12788">
    <property type="entry name" value="PROTEIN-TYROSINE SULFOTRANSFERASE 2"/>
    <property type="match status" value="1"/>
</dbReference>
<dbReference type="InterPro" id="IPR026634">
    <property type="entry name" value="TPST-like"/>
</dbReference>
<gene>
    <name evidence="2" type="ORF">METZ01_LOCUS74843</name>
</gene>